<evidence type="ECO:0000313" key="7">
    <source>
        <dbReference type="Proteomes" id="UP001177140"/>
    </source>
</evidence>
<keyword evidence="7" id="KW-1185">Reference proteome</keyword>
<feature type="domain" description="SKP1 component POZ" evidence="5">
    <location>
        <begin position="11"/>
        <end position="72"/>
    </location>
</feature>
<dbReference type="PANTHER" id="PTHR11165">
    <property type="entry name" value="SKP1"/>
    <property type="match status" value="1"/>
</dbReference>
<evidence type="ECO:0000259" key="5">
    <source>
        <dbReference type="Pfam" id="PF03931"/>
    </source>
</evidence>
<dbReference type="SMART" id="SM00512">
    <property type="entry name" value="Skp1"/>
    <property type="match status" value="1"/>
</dbReference>
<dbReference type="EMBL" id="JAJJMA010106899">
    <property type="protein sequence ID" value="MCL7030933.1"/>
    <property type="molecule type" value="Genomic_DNA"/>
</dbReference>
<dbReference type="InterPro" id="IPR016073">
    <property type="entry name" value="Skp1_comp_POZ"/>
</dbReference>
<sequence length="178" mass="20085">MSTTPAMKARTITLKSSDEQIFVIQESVAMQSKTLEHMIAAEQKETDNIVIPLTDIAGNILAKVIDFLNKHAEVETSDEDKEIWDAQFVNFEGTDVLRDVAAAADDLDIDDLILLTGMRVFNWIKGKTPEVIRHTFRIGYQTQISSTPGKDDNIRRRNGWAFETYSVLASTNLQQQPR</sequence>
<dbReference type="InterPro" id="IPR016897">
    <property type="entry name" value="SKP1"/>
</dbReference>
<dbReference type="Gene3D" id="3.30.710.10">
    <property type="entry name" value="Potassium Channel Kv1.1, Chain A"/>
    <property type="match status" value="1"/>
</dbReference>
<dbReference type="Proteomes" id="UP001177140">
    <property type="component" value="Unassembled WGS sequence"/>
</dbReference>
<dbReference type="GO" id="GO:0016567">
    <property type="term" value="P:protein ubiquitination"/>
    <property type="evidence" value="ECO:0007669"/>
    <property type="project" value="UniProtKB-UniRule"/>
</dbReference>
<dbReference type="InterPro" id="IPR036296">
    <property type="entry name" value="SKP1-like_dim_sf"/>
</dbReference>
<evidence type="ECO:0000256" key="3">
    <source>
        <dbReference type="ARBA" id="ARBA00022786"/>
    </source>
</evidence>
<evidence type="ECO:0000313" key="6">
    <source>
        <dbReference type="EMBL" id="MCL7030933.1"/>
    </source>
</evidence>
<dbReference type="InterPro" id="IPR011333">
    <property type="entry name" value="SKP1/BTB/POZ_sf"/>
</dbReference>
<evidence type="ECO:0000256" key="2">
    <source>
        <dbReference type="ARBA" id="ARBA00009993"/>
    </source>
</evidence>
<organism evidence="6 7">
    <name type="scientific">Papaver nudicaule</name>
    <name type="common">Iceland poppy</name>
    <dbReference type="NCBI Taxonomy" id="74823"/>
    <lineage>
        <taxon>Eukaryota</taxon>
        <taxon>Viridiplantae</taxon>
        <taxon>Streptophyta</taxon>
        <taxon>Embryophyta</taxon>
        <taxon>Tracheophyta</taxon>
        <taxon>Spermatophyta</taxon>
        <taxon>Magnoliopsida</taxon>
        <taxon>Ranunculales</taxon>
        <taxon>Papaveraceae</taxon>
        <taxon>Papaveroideae</taxon>
        <taxon>Papaver</taxon>
    </lineage>
</organism>
<dbReference type="SUPFAM" id="SSF54695">
    <property type="entry name" value="POZ domain"/>
    <property type="match status" value="1"/>
</dbReference>
<comment type="similarity">
    <text evidence="2 4">Belongs to the SKP1 family.</text>
</comment>
<dbReference type="SUPFAM" id="SSF81382">
    <property type="entry name" value="Skp1 dimerisation domain-like"/>
    <property type="match status" value="1"/>
</dbReference>
<proteinExistence type="inferred from homology"/>
<gene>
    <name evidence="6" type="ORF">MKW94_005500</name>
</gene>
<dbReference type="GO" id="GO:0009867">
    <property type="term" value="P:jasmonic acid mediated signaling pathway"/>
    <property type="evidence" value="ECO:0007669"/>
    <property type="project" value="UniProtKB-ARBA"/>
</dbReference>
<comment type="pathway">
    <text evidence="1 4">Protein modification; protein ubiquitination.</text>
</comment>
<accession>A0AA41VAH1</accession>
<comment type="function">
    <text evidence="4">Involved in ubiquitination and subsequent proteasomal degradation of target proteins. Together with CUL1, RBX1 and a F-box protein, it forms a SCF E3 ubiquitin ligase complex. The functional specificity of this complex depends on the type of F-box protein. In the SCF complex, it serves as an adapter that links the F-box protein to CUL1.</text>
</comment>
<dbReference type="InterPro" id="IPR001232">
    <property type="entry name" value="SKP1-like"/>
</dbReference>
<comment type="caution">
    <text evidence="6">The sequence shown here is derived from an EMBL/GenBank/DDBJ whole genome shotgun (WGS) entry which is preliminary data.</text>
</comment>
<dbReference type="AlphaFoldDB" id="A0AA41VAH1"/>
<evidence type="ECO:0000256" key="1">
    <source>
        <dbReference type="ARBA" id="ARBA00004906"/>
    </source>
</evidence>
<dbReference type="PIRSF" id="PIRSF028729">
    <property type="entry name" value="E3_ubiquit_lig_SCF_Skp"/>
    <property type="match status" value="1"/>
</dbReference>
<protein>
    <recommendedName>
        <fullName evidence="4">SKP1-like protein</fullName>
    </recommendedName>
</protein>
<comment type="subunit">
    <text evidence="4">Part of a SCF (SKP1-cullin-F-box) protein ligase complex.</text>
</comment>
<reference evidence="6" key="1">
    <citation type="submission" date="2022-03" db="EMBL/GenBank/DDBJ databases">
        <title>A functionally conserved STORR gene fusion in Papaver species that diverged 16.8 million years ago.</title>
        <authorList>
            <person name="Catania T."/>
        </authorList>
    </citation>
    <scope>NUCLEOTIDE SEQUENCE</scope>
    <source>
        <strain evidence="6">S-191538</strain>
    </source>
</reference>
<evidence type="ECO:0000256" key="4">
    <source>
        <dbReference type="PIRNR" id="PIRNR028729"/>
    </source>
</evidence>
<dbReference type="Pfam" id="PF03931">
    <property type="entry name" value="Skp1_POZ"/>
    <property type="match status" value="1"/>
</dbReference>
<name>A0AA41VAH1_PAPNU</name>
<keyword evidence="3 4" id="KW-0833">Ubl conjugation pathway</keyword>
<dbReference type="GO" id="GO:0006511">
    <property type="term" value="P:ubiquitin-dependent protein catabolic process"/>
    <property type="evidence" value="ECO:0007669"/>
    <property type="project" value="InterPro"/>
</dbReference>